<sequence length="69" mass="7765">MLDAMVDKETLDAFRNKLEWHGAAIQDLQQWALGQDAEYFDRIRTRRLFTVAQEKLALQAGLATDAAGA</sequence>
<protein>
    <submittedName>
        <fullName evidence="1">Uncharacterized protein</fullName>
    </submittedName>
</protein>
<dbReference type="InParanoid" id="F8QAC8"/>
<dbReference type="Proteomes" id="UP000008063">
    <property type="component" value="Unassembled WGS sequence"/>
</dbReference>
<proteinExistence type="predicted"/>
<reference evidence="2" key="1">
    <citation type="journal article" date="2011" name="Science">
        <title>The plant cell wall-decomposing machinery underlies the functional diversity of forest fungi.</title>
        <authorList>
            <person name="Eastwood D.C."/>
            <person name="Floudas D."/>
            <person name="Binder M."/>
            <person name="Majcherczyk A."/>
            <person name="Schneider P."/>
            <person name="Aerts A."/>
            <person name="Asiegbu F.O."/>
            <person name="Baker S.E."/>
            <person name="Barry K."/>
            <person name="Bendiksby M."/>
            <person name="Blumentritt M."/>
            <person name="Coutinho P.M."/>
            <person name="Cullen D."/>
            <person name="de Vries R.P."/>
            <person name="Gathman A."/>
            <person name="Goodell B."/>
            <person name="Henrissat B."/>
            <person name="Ihrmark K."/>
            <person name="Kauserud H."/>
            <person name="Kohler A."/>
            <person name="LaButti K."/>
            <person name="Lapidus A."/>
            <person name="Lavin J.L."/>
            <person name="Lee Y.-H."/>
            <person name="Lindquist E."/>
            <person name="Lilly W."/>
            <person name="Lucas S."/>
            <person name="Morin E."/>
            <person name="Murat C."/>
            <person name="Oguiza J.A."/>
            <person name="Park J."/>
            <person name="Pisabarro A.G."/>
            <person name="Riley R."/>
            <person name="Rosling A."/>
            <person name="Salamov A."/>
            <person name="Schmidt O."/>
            <person name="Schmutz J."/>
            <person name="Skrede I."/>
            <person name="Stenlid J."/>
            <person name="Wiebenga A."/>
            <person name="Xie X."/>
            <person name="Kuees U."/>
            <person name="Hibbett D.S."/>
            <person name="Hoffmeister D."/>
            <person name="Hoegberg N."/>
            <person name="Martin F."/>
            <person name="Grigoriev I.V."/>
            <person name="Watkinson S.C."/>
        </authorList>
    </citation>
    <scope>NUCLEOTIDE SEQUENCE [LARGE SCALE GENOMIC DNA]</scope>
    <source>
        <strain evidence="2">strain S7.3</strain>
    </source>
</reference>
<dbReference type="HOGENOM" id="CLU_2777478_0_0_1"/>
<organism evidence="2">
    <name type="scientific">Serpula lacrymans var. lacrymans (strain S7.3)</name>
    <name type="common">Dry rot fungus</name>
    <dbReference type="NCBI Taxonomy" id="936435"/>
    <lineage>
        <taxon>Eukaryota</taxon>
        <taxon>Fungi</taxon>
        <taxon>Dikarya</taxon>
        <taxon>Basidiomycota</taxon>
        <taxon>Agaricomycotina</taxon>
        <taxon>Agaricomycetes</taxon>
        <taxon>Agaricomycetidae</taxon>
        <taxon>Boletales</taxon>
        <taxon>Coniophorineae</taxon>
        <taxon>Serpulaceae</taxon>
        <taxon>Serpula</taxon>
    </lineage>
</organism>
<dbReference type="AlphaFoldDB" id="F8QAC8"/>
<evidence type="ECO:0000313" key="2">
    <source>
        <dbReference type="Proteomes" id="UP000008063"/>
    </source>
</evidence>
<gene>
    <name evidence="1" type="ORF">SERLA73DRAFT_143580</name>
</gene>
<name>F8QAC8_SERL3</name>
<dbReference type="EMBL" id="GL945487">
    <property type="protein sequence ID" value="EGN94718.1"/>
    <property type="molecule type" value="Genomic_DNA"/>
</dbReference>
<keyword evidence="2" id="KW-1185">Reference proteome</keyword>
<accession>F8QAC8</accession>
<evidence type="ECO:0000313" key="1">
    <source>
        <dbReference type="EMBL" id="EGN94718.1"/>
    </source>
</evidence>